<proteinExistence type="inferred from homology"/>
<evidence type="ECO:0000256" key="5">
    <source>
        <dbReference type="ARBA" id="ARBA00023136"/>
    </source>
</evidence>
<evidence type="ECO:0000256" key="8">
    <source>
        <dbReference type="SAM" id="Phobius"/>
    </source>
</evidence>
<evidence type="ECO:0000256" key="1">
    <source>
        <dbReference type="ARBA" id="ARBA00004370"/>
    </source>
</evidence>
<dbReference type="InterPro" id="IPR007749">
    <property type="entry name" value="DUF677"/>
</dbReference>
<reference evidence="10" key="1">
    <citation type="submission" date="2025-08" db="UniProtKB">
        <authorList>
            <consortium name="RefSeq"/>
        </authorList>
    </citation>
    <scope>IDENTIFICATION</scope>
</reference>
<dbReference type="InParanoid" id="A0A6I9S8Z1"/>
<keyword evidence="6" id="KW-0175">Coiled coil</keyword>
<gene>
    <name evidence="10" type="primary">LOC105055319</name>
</gene>
<dbReference type="Pfam" id="PF05055">
    <property type="entry name" value="DUF677"/>
    <property type="match status" value="1"/>
</dbReference>
<dbReference type="KEGG" id="egu:105055319"/>
<evidence type="ECO:0000256" key="7">
    <source>
        <dbReference type="SAM" id="MobiDB-lite"/>
    </source>
</evidence>
<evidence type="ECO:0000313" key="9">
    <source>
        <dbReference type="Proteomes" id="UP000504607"/>
    </source>
</evidence>
<dbReference type="GO" id="GO:0016020">
    <property type="term" value="C:membrane"/>
    <property type="evidence" value="ECO:0007669"/>
    <property type="project" value="UniProtKB-SubCell"/>
</dbReference>
<keyword evidence="3 8" id="KW-0812">Transmembrane</keyword>
<dbReference type="PANTHER" id="PTHR31113:SF20">
    <property type="entry name" value="UPF0496 PROTEIN 2-RELATED"/>
    <property type="match status" value="1"/>
</dbReference>
<evidence type="ECO:0000256" key="3">
    <source>
        <dbReference type="ARBA" id="ARBA00022692"/>
    </source>
</evidence>
<dbReference type="PANTHER" id="PTHR31113">
    <property type="entry name" value="UPF0496 PROTEIN 3-RELATED"/>
    <property type="match status" value="1"/>
</dbReference>
<feature type="transmembrane region" description="Helical" evidence="8">
    <location>
        <begin position="273"/>
        <end position="291"/>
    </location>
</feature>
<accession>A0A6I9S8Z1</accession>
<feature type="compositionally biased region" description="Polar residues" evidence="7">
    <location>
        <begin position="14"/>
        <end position="34"/>
    </location>
</feature>
<comment type="similarity">
    <text evidence="2">Belongs to the UPF0496 family.</text>
</comment>
<sequence>MWPKLRSSSSSSSKTRFINWSSSTGDELPMATTQVNNTARSTFNVDEEYTNALRTKSFADMWAKVHHQLRRTISSPSPAHGHQEGQQEEVKDRRGSHSSSLSYRGYSHLSEFLLEPSQESLLAATAGTGGGIANFHILSLLLDYFDTTSDACAACTTLLASIDRARSHHRSIRRLLLKLARARLDTNCTTFAELKSHIELDNPLSSETLAHFHDVHAGYGPLVDRLTKANRRIARRAKLIRVAKKASGVILIGACVAAMVAALVIAVHTVVGTGLAAVAAPTMVAGPGAAARRIRGRMGGESYLKRVGAQVDAAAKGAYIVGRDLDTVSRMVRRAHDEVEHGRDVARLVLRNRERQLVREAAREVEGGEEELAEQLDELEEHVYLCLITINRSRRMVAQEMMGEGAPPPPPAATL</sequence>
<evidence type="ECO:0000256" key="6">
    <source>
        <dbReference type="SAM" id="Coils"/>
    </source>
</evidence>
<evidence type="ECO:0000256" key="2">
    <source>
        <dbReference type="ARBA" id="ARBA00009074"/>
    </source>
</evidence>
<feature type="compositionally biased region" description="Basic and acidic residues" evidence="7">
    <location>
        <begin position="81"/>
        <end position="95"/>
    </location>
</feature>
<feature type="transmembrane region" description="Helical" evidence="8">
    <location>
        <begin position="246"/>
        <end position="267"/>
    </location>
</feature>
<dbReference type="Proteomes" id="UP000504607">
    <property type="component" value="Chromosome 12"/>
</dbReference>
<comment type="subcellular location">
    <subcellularLocation>
        <location evidence="1">Membrane</location>
    </subcellularLocation>
</comment>
<dbReference type="OrthoDB" id="776561at2759"/>
<dbReference type="FunCoup" id="A0A6I9S8Z1">
    <property type="interactions" value="2553"/>
</dbReference>
<name>A0A6I9S8Z1_ELAGV</name>
<dbReference type="AlphaFoldDB" id="A0A6I9S8Z1"/>
<evidence type="ECO:0000256" key="4">
    <source>
        <dbReference type="ARBA" id="ARBA00022989"/>
    </source>
</evidence>
<dbReference type="RefSeq" id="XP_010935393.2">
    <property type="nucleotide sequence ID" value="XM_010937091.2"/>
</dbReference>
<keyword evidence="9" id="KW-1185">Reference proteome</keyword>
<keyword evidence="4 8" id="KW-1133">Transmembrane helix</keyword>
<feature type="coiled-coil region" evidence="6">
    <location>
        <begin position="351"/>
        <end position="382"/>
    </location>
</feature>
<evidence type="ECO:0000313" key="10">
    <source>
        <dbReference type="RefSeq" id="XP_010935393.2"/>
    </source>
</evidence>
<feature type="region of interest" description="Disordered" evidence="7">
    <location>
        <begin position="1"/>
        <end position="34"/>
    </location>
</feature>
<feature type="region of interest" description="Disordered" evidence="7">
    <location>
        <begin position="73"/>
        <end position="101"/>
    </location>
</feature>
<organism evidence="9 10">
    <name type="scientific">Elaeis guineensis var. tenera</name>
    <name type="common">Oil palm</name>
    <dbReference type="NCBI Taxonomy" id="51953"/>
    <lineage>
        <taxon>Eukaryota</taxon>
        <taxon>Viridiplantae</taxon>
        <taxon>Streptophyta</taxon>
        <taxon>Embryophyta</taxon>
        <taxon>Tracheophyta</taxon>
        <taxon>Spermatophyta</taxon>
        <taxon>Magnoliopsida</taxon>
        <taxon>Liliopsida</taxon>
        <taxon>Arecaceae</taxon>
        <taxon>Arecoideae</taxon>
        <taxon>Cocoseae</taxon>
        <taxon>Elaeidinae</taxon>
        <taxon>Elaeis</taxon>
    </lineage>
</organism>
<dbReference type="GeneID" id="105055319"/>
<protein>
    <submittedName>
        <fullName evidence="10">UPF0496 protein 2</fullName>
    </submittedName>
</protein>
<keyword evidence="5 8" id="KW-0472">Membrane</keyword>